<dbReference type="Gene3D" id="3.40.30.10">
    <property type="entry name" value="Glutaredoxin"/>
    <property type="match status" value="1"/>
</dbReference>
<dbReference type="Proteomes" id="UP000245887">
    <property type="component" value="Unassembled WGS sequence"/>
</dbReference>
<gene>
    <name evidence="2" type="ORF">C8D92_107209</name>
    <name evidence="1" type="ORF">CF392_04690</name>
</gene>
<reference evidence="1 3" key="1">
    <citation type="submission" date="2017-07" db="EMBL/GenBank/DDBJ databases">
        <title>Tamlnaduibacter salinus (Mi-7) genome sequencing.</title>
        <authorList>
            <person name="Verma A."/>
            <person name="Krishnamurthi S."/>
        </authorList>
    </citation>
    <scope>NUCLEOTIDE SEQUENCE [LARGE SCALE GENOMIC DNA]</scope>
    <source>
        <strain evidence="1 3">Mi-7</strain>
    </source>
</reference>
<keyword evidence="3" id="KW-1185">Reference proteome</keyword>
<evidence type="ECO:0000313" key="3">
    <source>
        <dbReference type="Proteomes" id="UP000218332"/>
    </source>
</evidence>
<sequence length="81" mass="9437">MADPQFLFYTTTHCHLCELAENLMMQTPMDPPVPVDAVDIAQDARLVETYGERIPVLRRLDTDEELDWPFTQEQLLQFIGR</sequence>
<proteinExistence type="predicted"/>
<name>A0A2A2I4Q8_9GAMM</name>
<dbReference type="InterPro" id="IPR008554">
    <property type="entry name" value="Glutaredoxin-like"/>
</dbReference>
<dbReference type="Proteomes" id="UP000218332">
    <property type="component" value="Unassembled WGS sequence"/>
</dbReference>
<dbReference type="EMBL" id="NMPM01000019">
    <property type="protein sequence ID" value="PAV26647.1"/>
    <property type="molecule type" value="Genomic_DNA"/>
</dbReference>
<dbReference type="SUPFAM" id="SSF52833">
    <property type="entry name" value="Thioredoxin-like"/>
    <property type="match status" value="1"/>
</dbReference>
<evidence type="ECO:0000313" key="1">
    <source>
        <dbReference type="EMBL" id="PAV26647.1"/>
    </source>
</evidence>
<dbReference type="AlphaFoldDB" id="A0A2A2I4Q8"/>
<comment type="caution">
    <text evidence="1">The sequence shown here is derived from an EMBL/GenBank/DDBJ whole genome shotgun (WGS) entry which is preliminary data.</text>
</comment>
<evidence type="ECO:0000313" key="2">
    <source>
        <dbReference type="EMBL" id="PVY75486.1"/>
    </source>
</evidence>
<reference evidence="2 4" key="2">
    <citation type="submission" date="2018-04" db="EMBL/GenBank/DDBJ databases">
        <title>Genomic Encyclopedia of Type Strains, Phase IV (KMG-IV): sequencing the most valuable type-strain genomes for metagenomic binning, comparative biology and taxonomic classification.</title>
        <authorList>
            <person name="Goeker M."/>
        </authorList>
    </citation>
    <scope>NUCLEOTIDE SEQUENCE [LARGE SCALE GENOMIC DNA]</scope>
    <source>
        <strain evidence="2 4">DSM 28688</strain>
    </source>
</reference>
<dbReference type="Pfam" id="PF05768">
    <property type="entry name" value="Glrx-like"/>
    <property type="match status" value="1"/>
</dbReference>
<dbReference type="InterPro" id="IPR036249">
    <property type="entry name" value="Thioredoxin-like_sf"/>
</dbReference>
<dbReference type="OrthoDB" id="8537427at2"/>
<protein>
    <submittedName>
        <fullName evidence="2">Glutaredoxin-like protein DUF836</fullName>
    </submittedName>
    <submittedName>
        <fullName evidence="1">Thioredoxin family protein</fullName>
    </submittedName>
</protein>
<dbReference type="RefSeq" id="WP_095610312.1">
    <property type="nucleotide sequence ID" value="NZ_NMPM01000019.1"/>
</dbReference>
<organism evidence="1 3">
    <name type="scientific">Tamilnaduibacter salinus</name>
    <dbReference type="NCBI Taxonomy" id="1484056"/>
    <lineage>
        <taxon>Bacteria</taxon>
        <taxon>Pseudomonadati</taxon>
        <taxon>Pseudomonadota</taxon>
        <taxon>Gammaproteobacteria</taxon>
        <taxon>Pseudomonadales</taxon>
        <taxon>Marinobacteraceae</taxon>
        <taxon>Tamilnaduibacter</taxon>
    </lineage>
</organism>
<evidence type="ECO:0000313" key="4">
    <source>
        <dbReference type="Proteomes" id="UP000245887"/>
    </source>
</evidence>
<dbReference type="EMBL" id="QEKQ01000007">
    <property type="protein sequence ID" value="PVY75486.1"/>
    <property type="molecule type" value="Genomic_DNA"/>
</dbReference>
<accession>A0A2A2I4Q8</accession>